<name>A0A8J7H7I9_9FIRM</name>
<dbReference type="PANTHER" id="PTHR37826:SF3">
    <property type="entry name" value="J DOMAIN-CONTAINING PROTEIN"/>
    <property type="match status" value="1"/>
</dbReference>
<keyword evidence="1" id="KW-0472">Membrane</keyword>
<dbReference type="Proteomes" id="UP000623269">
    <property type="component" value="Unassembled WGS sequence"/>
</dbReference>
<comment type="caution">
    <text evidence="2">The sequence shown here is derived from an EMBL/GenBank/DDBJ whole genome shotgun (WGS) entry which is preliminary data.</text>
</comment>
<evidence type="ECO:0000256" key="1">
    <source>
        <dbReference type="SAM" id="Phobius"/>
    </source>
</evidence>
<accession>A0A8J7H7I9</accession>
<dbReference type="Gene3D" id="2.20.28.30">
    <property type="entry name" value="RNA polymerase ii, chain L"/>
    <property type="match status" value="2"/>
</dbReference>
<keyword evidence="1" id="KW-1133">Transmembrane helix</keyword>
<keyword evidence="1" id="KW-0812">Transmembrane</keyword>
<proteinExistence type="predicted"/>
<evidence type="ECO:0000313" key="3">
    <source>
        <dbReference type="Proteomes" id="UP000623269"/>
    </source>
</evidence>
<dbReference type="AlphaFoldDB" id="A0A8J7H7I9"/>
<organism evidence="2 3">
    <name type="scientific">Mobilitalea sibirica</name>
    <dbReference type="NCBI Taxonomy" id="1462919"/>
    <lineage>
        <taxon>Bacteria</taxon>
        <taxon>Bacillati</taxon>
        <taxon>Bacillota</taxon>
        <taxon>Clostridia</taxon>
        <taxon>Lachnospirales</taxon>
        <taxon>Lachnospiraceae</taxon>
        <taxon>Mobilitalea</taxon>
    </lineage>
</organism>
<dbReference type="RefSeq" id="WP_197661426.1">
    <property type="nucleotide sequence ID" value="NZ_JAEAGR010000009.1"/>
</dbReference>
<keyword evidence="3" id="KW-1185">Reference proteome</keyword>
<dbReference type="EMBL" id="JAEAGR010000009">
    <property type="protein sequence ID" value="MBH1941206.1"/>
    <property type="molecule type" value="Genomic_DNA"/>
</dbReference>
<feature type="transmembrane region" description="Helical" evidence="1">
    <location>
        <begin position="353"/>
        <end position="375"/>
    </location>
</feature>
<evidence type="ECO:0000313" key="2">
    <source>
        <dbReference type="EMBL" id="MBH1941206.1"/>
    </source>
</evidence>
<gene>
    <name evidence="2" type="ORF">I5677_09910</name>
</gene>
<dbReference type="PANTHER" id="PTHR37826">
    <property type="entry name" value="FLOTILLIN BAND_7_5 DOMAIN PROTEIN"/>
    <property type="match status" value="1"/>
</dbReference>
<protein>
    <submittedName>
        <fullName evidence="2">TFIIB-type zinc ribbon-containing protein</fullName>
    </submittedName>
</protein>
<sequence length="380" mass="43143">MVVHYKCPNCGADMAFDSETGLLRCDSCGRTDNIEKMAGEKQPPSGGTVTYDMSEEDKRAAEAAFEKDYEDDKDEDTPAHHATFTGNEATEYHCKNCGAVLITDTQTTATTCNFCGAGVVLSDRLSGSLAPVKVIPFTINKAQAQEAFIKWCKKGRLTPKDFMNADRIKNITGLYVPFWLYDLNGRGEAEATCTRVHTYTRGDWIYTETKYYYVYRKVDLNYLRIPCDASKKMDDSMMDKLEPYHYDNLKDFNMPYLAGYIAEKYDYDDQKLLPRMKERVNSYVENYIRSTISGYTTVSFHRKDINIRQKRADYTLLPVWMVCYDYKQAEHNFAMNGQTGKIVGKPPLSAKRIAAWFLGISTGTFAILRILTMLLGGGLS</sequence>
<reference evidence="2" key="1">
    <citation type="submission" date="2020-12" db="EMBL/GenBank/DDBJ databases">
        <title>M. sibirica DSM 26468T genome.</title>
        <authorList>
            <person name="Thieme N."/>
            <person name="Rettenmaier R."/>
            <person name="Zverlov V."/>
            <person name="Liebl W."/>
        </authorList>
    </citation>
    <scope>NUCLEOTIDE SEQUENCE</scope>
    <source>
        <strain evidence="2">DSM 26468</strain>
    </source>
</reference>